<dbReference type="AlphaFoldDB" id="A0A7M1AVB4"/>
<feature type="transmembrane region" description="Helical" evidence="1">
    <location>
        <begin position="128"/>
        <end position="147"/>
    </location>
</feature>
<feature type="transmembrane region" description="Helical" evidence="1">
    <location>
        <begin position="45"/>
        <end position="65"/>
    </location>
</feature>
<evidence type="ECO:0008006" key="4">
    <source>
        <dbReference type="Google" id="ProtNLM"/>
    </source>
</evidence>
<name>A0A7M1AVB4_9BACT</name>
<evidence type="ECO:0000313" key="3">
    <source>
        <dbReference type="Proteomes" id="UP000593910"/>
    </source>
</evidence>
<keyword evidence="1" id="KW-0472">Membrane</keyword>
<dbReference type="EMBL" id="CP041165">
    <property type="protein sequence ID" value="QOP41365.1"/>
    <property type="molecule type" value="Genomic_DNA"/>
</dbReference>
<organism evidence="2 3">
    <name type="scientific">Sulfurimonas marina</name>
    <dbReference type="NCBI Taxonomy" id="2590551"/>
    <lineage>
        <taxon>Bacteria</taxon>
        <taxon>Pseudomonadati</taxon>
        <taxon>Campylobacterota</taxon>
        <taxon>Epsilonproteobacteria</taxon>
        <taxon>Campylobacterales</taxon>
        <taxon>Sulfurimonadaceae</taxon>
        <taxon>Sulfurimonas</taxon>
    </lineage>
</organism>
<dbReference type="KEGG" id="smax:FJR03_06255"/>
<proteinExistence type="predicted"/>
<dbReference type="Proteomes" id="UP000593910">
    <property type="component" value="Chromosome"/>
</dbReference>
<gene>
    <name evidence="2" type="ORF">FJR03_06255</name>
</gene>
<dbReference type="RefSeq" id="WP_193112679.1">
    <property type="nucleotide sequence ID" value="NZ_CP041165.1"/>
</dbReference>
<sequence>MEFLIHFHLMAAMAWIGGSIFMFVLGVSLRDKSKQKEVYPNIGPIFGYFEIVSLVILLVSGILMADDKGLIYALLDGDTSPLGTVFFNKMMLVAFVILFTIIHFVVAFKTNGKCRTKLQNFLSRSSSLMVLFLNLVVLHYAIILRSML</sequence>
<protein>
    <recommendedName>
        <fullName evidence="4">Copper resistance protein D domain-containing protein</fullName>
    </recommendedName>
</protein>
<feature type="transmembrane region" description="Helical" evidence="1">
    <location>
        <begin position="85"/>
        <end position="108"/>
    </location>
</feature>
<accession>A0A7M1AVB4</accession>
<keyword evidence="1" id="KW-0812">Transmembrane</keyword>
<keyword evidence="3" id="KW-1185">Reference proteome</keyword>
<reference evidence="2 3" key="1">
    <citation type="submission" date="2019-06" db="EMBL/GenBank/DDBJ databases">
        <title>Sulfurimonas gotlandica sp. nov., a chemoautotrophic and psychrotolerant epsilonproteobacterium isolated from a pelagic redoxcline, and an emended description of the genus Sulfurimonas.</title>
        <authorList>
            <person name="Wang S."/>
            <person name="Jiang L."/>
            <person name="Shao Z."/>
        </authorList>
    </citation>
    <scope>NUCLEOTIDE SEQUENCE [LARGE SCALE GENOMIC DNA]</scope>
    <source>
        <strain evidence="2 3">B2</strain>
    </source>
</reference>
<evidence type="ECO:0000313" key="2">
    <source>
        <dbReference type="EMBL" id="QOP41365.1"/>
    </source>
</evidence>
<evidence type="ECO:0000256" key="1">
    <source>
        <dbReference type="SAM" id="Phobius"/>
    </source>
</evidence>
<feature type="transmembrane region" description="Helical" evidence="1">
    <location>
        <begin position="6"/>
        <end position="25"/>
    </location>
</feature>
<keyword evidence="1" id="KW-1133">Transmembrane helix</keyword>